<dbReference type="PANTHER" id="PTHR42951">
    <property type="entry name" value="METALLO-BETA-LACTAMASE DOMAIN-CONTAINING"/>
    <property type="match status" value="1"/>
</dbReference>
<evidence type="ECO:0000259" key="1">
    <source>
        <dbReference type="SMART" id="SM00849"/>
    </source>
</evidence>
<dbReference type="SMART" id="SM00849">
    <property type="entry name" value="Lactamase_B"/>
    <property type="match status" value="1"/>
</dbReference>
<gene>
    <name evidence="2" type="ORF">Q8814_00300</name>
</gene>
<feature type="domain" description="Metallo-beta-lactamase" evidence="1">
    <location>
        <begin position="28"/>
        <end position="236"/>
    </location>
</feature>
<dbReference type="InterPro" id="IPR001279">
    <property type="entry name" value="Metallo-B-lactamas"/>
</dbReference>
<dbReference type="Pfam" id="PF00753">
    <property type="entry name" value="Lactamase_B"/>
    <property type="match status" value="1"/>
</dbReference>
<keyword evidence="3" id="KW-1185">Reference proteome</keyword>
<dbReference type="Gene3D" id="3.60.15.10">
    <property type="entry name" value="Ribonuclease Z/Hydroxyacylglutathione hydrolase-like"/>
    <property type="match status" value="1"/>
</dbReference>
<dbReference type="SUPFAM" id="SSF56281">
    <property type="entry name" value="Metallo-hydrolase/oxidoreductase"/>
    <property type="match status" value="1"/>
</dbReference>
<evidence type="ECO:0000313" key="2">
    <source>
        <dbReference type="EMBL" id="MEE2030567.1"/>
    </source>
</evidence>
<accession>A0ABU7JMM2</accession>
<dbReference type="CDD" id="cd16282">
    <property type="entry name" value="metallo-hydrolase-like_MBL-fold"/>
    <property type="match status" value="1"/>
</dbReference>
<sequence length="334" mass="36400">MAQTPAQGLTRIGDDVWAFLRPRGGWREANTGLVVAPGSASLVVDTMWDVAWARRVAQVQQPLVSRAPITEAVNTHSDGDHWWGNDTLPATARITTSAAARQGMREDLPPAALTVLATAGQLLGRVPGPIGRTGAYMARIPGDARFPRRLPRMPDHTFDTTERLVVGGRPVDLERLGPAHTAGDVIVHVPDAGVVFSGDLLFVGSTPVLWHGPLENWTDALDRLLALDADVYVPGHGPMCGSAEIREVRDYWMWLDAAARPHHARGTRPLDAARALVRSAEFVRFRDWHAPERIVLSLSTLYHVWDGNPPGPPTVVRRARAFADAEALLREGTV</sequence>
<dbReference type="EMBL" id="JAUZMZ010000001">
    <property type="protein sequence ID" value="MEE2030567.1"/>
    <property type="molecule type" value="Genomic_DNA"/>
</dbReference>
<evidence type="ECO:0000313" key="3">
    <source>
        <dbReference type="Proteomes" id="UP001331936"/>
    </source>
</evidence>
<name>A0ABU7JMM2_9NOCA</name>
<dbReference type="RefSeq" id="WP_330149990.1">
    <property type="nucleotide sequence ID" value="NZ_JAUZMZ010000001.1"/>
</dbReference>
<dbReference type="InterPro" id="IPR036866">
    <property type="entry name" value="RibonucZ/Hydroxyglut_hydro"/>
</dbReference>
<comment type="caution">
    <text evidence="2">The sequence shown here is derived from an EMBL/GenBank/DDBJ whole genome shotgun (WGS) entry which is preliminary data.</text>
</comment>
<protein>
    <submittedName>
        <fullName evidence="2">MBL fold metallo-hydrolase</fullName>
    </submittedName>
</protein>
<reference evidence="2 3" key="1">
    <citation type="submission" date="2023-08" db="EMBL/GenBank/DDBJ databases">
        <authorList>
            <person name="Girao M."/>
            <person name="Carvalho M.F."/>
        </authorList>
    </citation>
    <scope>NUCLEOTIDE SEQUENCE [LARGE SCALE GENOMIC DNA]</scope>
    <source>
        <strain evidence="2 3">CC-R104</strain>
    </source>
</reference>
<organism evidence="2 3">
    <name type="scientific">Rhodococcus chondri</name>
    <dbReference type="NCBI Taxonomy" id="3065941"/>
    <lineage>
        <taxon>Bacteria</taxon>
        <taxon>Bacillati</taxon>
        <taxon>Actinomycetota</taxon>
        <taxon>Actinomycetes</taxon>
        <taxon>Mycobacteriales</taxon>
        <taxon>Nocardiaceae</taxon>
        <taxon>Rhodococcus</taxon>
    </lineage>
</organism>
<dbReference type="PANTHER" id="PTHR42951:SF4">
    <property type="entry name" value="ACYL-COENZYME A THIOESTERASE MBLAC2"/>
    <property type="match status" value="1"/>
</dbReference>
<proteinExistence type="predicted"/>
<dbReference type="Proteomes" id="UP001331936">
    <property type="component" value="Unassembled WGS sequence"/>
</dbReference>
<dbReference type="InterPro" id="IPR050855">
    <property type="entry name" value="NDM-1-like"/>
</dbReference>